<keyword evidence="3" id="KW-1185">Reference proteome</keyword>
<dbReference type="KEGG" id="pseg:D3H65_05965"/>
<gene>
    <name evidence="2" type="ORF">D3H65_05965</name>
</gene>
<keyword evidence="1" id="KW-0472">Membrane</keyword>
<feature type="transmembrane region" description="Helical" evidence="1">
    <location>
        <begin position="123"/>
        <end position="145"/>
    </location>
</feature>
<proteinExistence type="predicted"/>
<keyword evidence="1" id="KW-1133">Transmembrane helix</keyword>
<keyword evidence="1" id="KW-0812">Transmembrane</keyword>
<accession>A0A3B7MGQ2</accession>
<dbReference type="AlphaFoldDB" id="A0A3B7MGQ2"/>
<evidence type="ECO:0000313" key="2">
    <source>
        <dbReference type="EMBL" id="AXY73552.1"/>
    </source>
</evidence>
<evidence type="ECO:0000313" key="3">
    <source>
        <dbReference type="Proteomes" id="UP000263900"/>
    </source>
</evidence>
<dbReference type="EMBL" id="CP032157">
    <property type="protein sequence ID" value="AXY73552.1"/>
    <property type="molecule type" value="Genomic_DNA"/>
</dbReference>
<evidence type="ECO:0000256" key="1">
    <source>
        <dbReference type="SAM" id="Phobius"/>
    </source>
</evidence>
<sequence length="197" mass="22849">MNIGFDFFLFIAFFIPGVFLLYAITMVYTPLKNFLANEINGKENYKWLLALSLCILLGMMSSIFRNMIIDPSFRSDYSSLSLLPQSPHWKATARVEPDYSRLTKDDLEVLQELKNEEKRPYQFYGNTIIAILCFIVCFLVVCIKAKSRQKWWQFTVAVIILLVFSWILYTGSRFSHHNYMNGVSRLNEKPLKVATGG</sequence>
<reference evidence="2 3" key="1">
    <citation type="submission" date="2018-09" db="EMBL/GenBank/DDBJ databases">
        <title>Genome sequencing of strain 6GH32-13.</title>
        <authorList>
            <person name="Weon H.-Y."/>
            <person name="Heo J."/>
            <person name="Kwon S.-W."/>
        </authorList>
    </citation>
    <scope>NUCLEOTIDE SEQUENCE [LARGE SCALE GENOMIC DNA]</scope>
    <source>
        <strain evidence="2 3">5GH32-13</strain>
    </source>
</reference>
<dbReference type="Proteomes" id="UP000263900">
    <property type="component" value="Chromosome"/>
</dbReference>
<protein>
    <submittedName>
        <fullName evidence="2">Uncharacterized protein</fullName>
    </submittedName>
</protein>
<feature type="transmembrane region" description="Helical" evidence="1">
    <location>
        <begin position="151"/>
        <end position="169"/>
    </location>
</feature>
<feature type="transmembrane region" description="Helical" evidence="1">
    <location>
        <begin position="7"/>
        <end position="27"/>
    </location>
</feature>
<organism evidence="2 3">
    <name type="scientific">Paraflavitalea soli</name>
    <dbReference type="NCBI Taxonomy" id="2315862"/>
    <lineage>
        <taxon>Bacteria</taxon>
        <taxon>Pseudomonadati</taxon>
        <taxon>Bacteroidota</taxon>
        <taxon>Chitinophagia</taxon>
        <taxon>Chitinophagales</taxon>
        <taxon>Chitinophagaceae</taxon>
        <taxon>Paraflavitalea</taxon>
    </lineage>
</organism>
<name>A0A3B7MGQ2_9BACT</name>
<feature type="transmembrane region" description="Helical" evidence="1">
    <location>
        <begin position="47"/>
        <end position="64"/>
    </location>
</feature>
<dbReference type="RefSeq" id="WP_119049390.1">
    <property type="nucleotide sequence ID" value="NZ_CP032157.1"/>
</dbReference>